<gene>
    <name evidence="7" type="primary">purF</name>
    <name evidence="13" type="ordered locus">Cwoe_0824</name>
</gene>
<keyword evidence="7 11" id="KW-0411">Iron-sulfur</keyword>
<dbReference type="PROSITE" id="PS51278">
    <property type="entry name" value="GATASE_TYPE_2"/>
    <property type="match status" value="1"/>
</dbReference>
<dbReference type="CDD" id="cd06223">
    <property type="entry name" value="PRTases_typeI"/>
    <property type="match status" value="1"/>
</dbReference>
<keyword evidence="14" id="KW-1185">Reference proteome</keyword>
<comment type="pathway">
    <text evidence="1 7 8">Purine metabolism; IMP biosynthesis via de novo pathway; N(1)-(5-phospho-D-ribosyl)glycinamide from 5-phospho-alpha-D-ribose 1-diphosphate: step 1/2.</text>
</comment>
<dbReference type="GO" id="GO:0009113">
    <property type="term" value="P:purine nucleobase biosynthetic process"/>
    <property type="evidence" value="ECO:0007669"/>
    <property type="project" value="UniProtKB-UniRule"/>
</dbReference>
<feature type="binding site" evidence="7 11">
    <location>
        <position position="457"/>
    </location>
    <ligand>
        <name>[4Fe-4S] cluster</name>
        <dbReference type="ChEBI" id="CHEBI:49883"/>
    </ligand>
</feature>
<evidence type="ECO:0000256" key="11">
    <source>
        <dbReference type="PIRSR" id="PIRSR000485-3"/>
    </source>
</evidence>
<dbReference type="GO" id="GO:0000287">
    <property type="term" value="F:magnesium ion binding"/>
    <property type="evidence" value="ECO:0007669"/>
    <property type="project" value="UniProtKB-UniRule"/>
</dbReference>
<keyword evidence="5 7" id="KW-0658">Purine biosynthesis</keyword>
<comment type="similarity">
    <text evidence="2 7 8">In the C-terminal section; belongs to the purine/pyrimidine phosphoribosyltransferase family.</text>
</comment>
<evidence type="ECO:0000256" key="8">
    <source>
        <dbReference type="PIRNR" id="PIRNR000485"/>
    </source>
</evidence>
<evidence type="ECO:0000256" key="4">
    <source>
        <dbReference type="ARBA" id="ARBA00022679"/>
    </source>
</evidence>
<evidence type="ECO:0000256" key="10">
    <source>
        <dbReference type="PIRSR" id="PIRSR000485-2"/>
    </source>
</evidence>
<dbReference type="InterPro" id="IPR017932">
    <property type="entry name" value="GATase_2_dom"/>
</dbReference>
<dbReference type="Gene3D" id="3.60.20.10">
    <property type="entry name" value="Glutamine Phosphoribosylpyrophosphate, subunit 1, domain 1"/>
    <property type="match status" value="1"/>
</dbReference>
<dbReference type="GO" id="GO:0004044">
    <property type="term" value="F:amidophosphoribosyltransferase activity"/>
    <property type="evidence" value="ECO:0007669"/>
    <property type="project" value="UniProtKB-UniRule"/>
</dbReference>
<dbReference type="InterPro" id="IPR029055">
    <property type="entry name" value="Ntn_hydrolases_N"/>
</dbReference>
<dbReference type="Pfam" id="PF13522">
    <property type="entry name" value="GATase_6"/>
    <property type="match status" value="1"/>
</dbReference>
<comment type="cofactor">
    <cofactor evidence="7 10">
        <name>Mg(2+)</name>
        <dbReference type="ChEBI" id="CHEBI:18420"/>
    </cofactor>
    <text evidence="7 10">Binds 1 Mg(2+) ion per subunit.</text>
</comment>
<feature type="binding site" evidence="7 11">
    <location>
        <position position="259"/>
    </location>
    <ligand>
        <name>[4Fe-4S] cluster</name>
        <dbReference type="ChEBI" id="CHEBI:49883"/>
    </ligand>
</feature>
<dbReference type="PANTHER" id="PTHR11907">
    <property type="entry name" value="AMIDOPHOSPHORIBOSYLTRANSFERASE"/>
    <property type="match status" value="1"/>
</dbReference>
<dbReference type="STRING" id="469383.Cwoe_0824"/>
<sequence>MPEDGLASPMTDLLTDRDGPRDECGVFGIYGPGHDVARLAYFALYALQHRGQESAGIATTDVGGNIMTLRDLGLVSQVFDEQKLRALPGDMALGHVRYSTTGSSTWENAQPVYRSDRREIALAHNGTLINAVELHGELRERGVAFRSTSDSEIIAALLSTHEAEKIEDAVADVLPRLRGAFSTVVMTDDKVVAFRDPHGLRPLVLGMLGDRYCVASESCALDIIGARLLRDVEPGEVITITDGAFSTRMVVEGERKAFCVFEYIYFARPDSFMGGTVLQGARGRMGELLSREAPVDADLVIAVPDSGNPAARGYSRASGIPQDDGFVKNRYVARTFIQPGQELRKHGLRLKFNPMPEIVKGQRLVVVDDSIVRGNTTRQIVQMLREAGAKEVHLRITAPAIRNPCYYGIDMSTREEMVAHGRDTEEEIAAELGADSLHYLSLDGVYEAVGVTRETHCDACFSGEYPLPGTPGAQDKHAFEHGLPLVRA</sequence>
<proteinExistence type="inferred from homology"/>
<name>D3FAI8_CONWI</name>
<dbReference type="InterPro" id="IPR000836">
    <property type="entry name" value="PRTase_dom"/>
</dbReference>
<feature type="domain" description="Glutamine amidotransferase type-2" evidence="12">
    <location>
        <begin position="24"/>
        <end position="243"/>
    </location>
</feature>
<evidence type="ECO:0000256" key="3">
    <source>
        <dbReference type="ARBA" id="ARBA00022676"/>
    </source>
</evidence>
<dbReference type="HAMAP" id="MF_01931">
    <property type="entry name" value="PurF"/>
    <property type="match status" value="1"/>
</dbReference>
<dbReference type="GO" id="GO:0051539">
    <property type="term" value="F:4 iron, 4 sulfur cluster binding"/>
    <property type="evidence" value="ECO:0007669"/>
    <property type="project" value="UniProtKB-KW"/>
</dbReference>
<feature type="binding site" evidence="7 11">
    <location>
        <position position="460"/>
    </location>
    <ligand>
        <name>[4Fe-4S] cluster</name>
        <dbReference type="ChEBI" id="CHEBI:49883"/>
    </ligand>
</feature>
<dbReference type="PIRSF" id="PIRSF000485">
    <property type="entry name" value="Amd_phspho_trans"/>
    <property type="match status" value="1"/>
</dbReference>
<dbReference type="GO" id="GO:0006189">
    <property type="term" value="P:'de novo' IMP biosynthetic process"/>
    <property type="evidence" value="ECO:0007669"/>
    <property type="project" value="UniProtKB-UniRule"/>
</dbReference>
<comment type="function">
    <text evidence="7">Catalyzes the formation of phosphoribosylamine from phosphoribosylpyrophosphate (PRPP) and glutamine.</text>
</comment>
<feature type="binding site" evidence="7 10">
    <location>
        <position position="306"/>
    </location>
    <ligand>
        <name>Mg(2+)</name>
        <dbReference type="ChEBI" id="CHEBI:18420"/>
    </ligand>
</feature>
<organism evidence="13 14">
    <name type="scientific">Conexibacter woesei (strain DSM 14684 / CCUG 47730 / CIP 108061 / JCM 11494 / NBRC 100937 / ID131577)</name>
    <dbReference type="NCBI Taxonomy" id="469383"/>
    <lineage>
        <taxon>Bacteria</taxon>
        <taxon>Bacillati</taxon>
        <taxon>Actinomycetota</taxon>
        <taxon>Thermoleophilia</taxon>
        <taxon>Solirubrobacterales</taxon>
        <taxon>Conexibacteraceae</taxon>
        <taxon>Conexibacter</taxon>
    </lineage>
</organism>
<dbReference type="Pfam" id="PF00156">
    <property type="entry name" value="Pribosyltran"/>
    <property type="match status" value="1"/>
</dbReference>
<evidence type="ECO:0000256" key="6">
    <source>
        <dbReference type="ARBA" id="ARBA00022962"/>
    </source>
</evidence>
<dbReference type="InterPro" id="IPR035584">
    <property type="entry name" value="PurF_N"/>
</dbReference>
<keyword evidence="4 7" id="KW-0808">Transferase</keyword>
<evidence type="ECO:0000259" key="12">
    <source>
        <dbReference type="PROSITE" id="PS51278"/>
    </source>
</evidence>
<feature type="active site" description="Nucleophile" evidence="7 9">
    <location>
        <position position="24"/>
    </location>
</feature>
<protein>
    <recommendedName>
        <fullName evidence="7">Amidophosphoribosyltransferase</fullName>
        <shortName evidence="7">ATase</shortName>
        <ecNumber evidence="7">2.4.2.14</ecNumber>
    </recommendedName>
    <alternativeName>
        <fullName evidence="7">Glutamine phosphoribosylpyrophosphate amidotransferase</fullName>
        <shortName evidence="7">GPATase</shortName>
    </alternativeName>
</protein>
<dbReference type="Proteomes" id="UP000008229">
    <property type="component" value="Chromosome"/>
</dbReference>
<keyword evidence="7" id="KW-0004">4Fe-4S</keyword>
<comment type="cofactor">
    <cofactor evidence="7 11">
        <name>[4Fe-4S] cluster</name>
        <dbReference type="ChEBI" id="CHEBI:49883"/>
    </cofactor>
    <text evidence="7 11">Binds 1 [4Fe-4S] cluster per subunit.</text>
</comment>
<reference evidence="13 14" key="1">
    <citation type="journal article" date="2010" name="Stand. Genomic Sci.">
        <title>Complete genome sequence of Conexibacter woesei type strain (ID131577).</title>
        <authorList>
            <person name="Pukall R."/>
            <person name="Lapidus A."/>
            <person name="Glavina Del Rio T."/>
            <person name="Copeland A."/>
            <person name="Tice H."/>
            <person name="Cheng J.-F."/>
            <person name="Lucas S."/>
            <person name="Chen F."/>
            <person name="Nolan M."/>
            <person name="Bruce D."/>
            <person name="Goodwin L."/>
            <person name="Pitluck S."/>
            <person name="Mavromatis K."/>
            <person name="Ivanova N."/>
            <person name="Ovchinnikova G."/>
            <person name="Pati A."/>
            <person name="Chen A."/>
            <person name="Palaniappan K."/>
            <person name="Land M."/>
            <person name="Hauser L."/>
            <person name="Chang Y.-J."/>
            <person name="Jeffries C.D."/>
            <person name="Chain P."/>
            <person name="Meincke L."/>
            <person name="Sims D."/>
            <person name="Brettin T."/>
            <person name="Detter J.C."/>
            <person name="Rohde M."/>
            <person name="Goeker M."/>
            <person name="Bristow J."/>
            <person name="Eisen J.A."/>
            <person name="Markowitz V."/>
            <person name="Kyrpides N.C."/>
            <person name="Klenk H.-P."/>
            <person name="Hugenholtz P."/>
        </authorList>
    </citation>
    <scope>NUCLEOTIDE SEQUENCE [LARGE SCALE GENOMIC DNA]</scope>
    <source>
        <strain evidence="14">DSM 14684 / CIP 108061 / JCM 11494 / NBRC 100937 / ID131577</strain>
    </source>
</reference>
<dbReference type="eggNOG" id="COG0034">
    <property type="taxonomic scope" value="Bacteria"/>
</dbReference>
<dbReference type="MEROPS" id="C44.001"/>
<keyword evidence="6 7" id="KW-0315">Glutamine amidotransferase</keyword>
<keyword evidence="7 11" id="KW-0408">Iron</keyword>
<evidence type="ECO:0000256" key="2">
    <source>
        <dbReference type="ARBA" id="ARBA00010138"/>
    </source>
</evidence>
<dbReference type="KEGG" id="cwo:Cwoe_0824"/>
<dbReference type="EC" id="2.4.2.14" evidence="7"/>
<evidence type="ECO:0000256" key="9">
    <source>
        <dbReference type="PIRSR" id="PIRSR000485-1"/>
    </source>
</evidence>
<accession>D3FAI8</accession>
<dbReference type="InterPro" id="IPR029057">
    <property type="entry name" value="PRTase-like"/>
</dbReference>
<dbReference type="CDD" id="cd00715">
    <property type="entry name" value="GPATase_N"/>
    <property type="match status" value="1"/>
</dbReference>
<dbReference type="UniPathway" id="UPA00074">
    <property type="reaction ID" value="UER00124"/>
</dbReference>
<dbReference type="AlphaFoldDB" id="D3FAI8"/>
<dbReference type="Gene3D" id="3.40.50.2020">
    <property type="match status" value="1"/>
</dbReference>
<dbReference type="SUPFAM" id="SSF53271">
    <property type="entry name" value="PRTase-like"/>
    <property type="match status" value="1"/>
</dbReference>
<reference evidence="14" key="2">
    <citation type="submission" date="2010-01" db="EMBL/GenBank/DDBJ databases">
        <title>The complete genome of Conexibacter woesei DSM 14684.</title>
        <authorList>
            <consortium name="US DOE Joint Genome Institute (JGI-PGF)"/>
            <person name="Lucas S."/>
            <person name="Copeland A."/>
            <person name="Lapidus A."/>
            <person name="Glavina del Rio T."/>
            <person name="Dalin E."/>
            <person name="Tice H."/>
            <person name="Bruce D."/>
            <person name="Goodwin L."/>
            <person name="Pitluck S."/>
            <person name="Kyrpides N."/>
            <person name="Mavromatis K."/>
            <person name="Ivanova N."/>
            <person name="Mikhailova N."/>
            <person name="Chertkov O."/>
            <person name="Brettin T."/>
            <person name="Detter J.C."/>
            <person name="Han C."/>
            <person name="Larimer F."/>
            <person name="Land M."/>
            <person name="Hauser L."/>
            <person name="Markowitz V."/>
            <person name="Cheng J.-F."/>
            <person name="Hugenholtz P."/>
            <person name="Woyke T."/>
            <person name="Wu D."/>
            <person name="Pukall R."/>
            <person name="Steenblock K."/>
            <person name="Schneider S."/>
            <person name="Klenk H.-P."/>
            <person name="Eisen J.A."/>
        </authorList>
    </citation>
    <scope>NUCLEOTIDE SEQUENCE [LARGE SCALE GENOMIC DNA]</scope>
    <source>
        <strain evidence="14">DSM 14684 / CIP 108061 / JCM 11494 / NBRC 100937 / ID131577</strain>
    </source>
</reference>
<feature type="binding site" evidence="7 10">
    <location>
        <position position="369"/>
    </location>
    <ligand>
        <name>Mg(2+)</name>
        <dbReference type="ChEBI" id="CHEBI:18420"/>
    </ligand>
</feature>
<feature type="binding site" evidence="7 11">
    <location>
        <position position="405"/>
    </location>
    <ligand>
        <name>[4Fe-4S] cluster</name>
        <dbReference type="ChEBI" id="CHEBI:49883"/>
    </ligand>
</feature>
<evidence type="ECO:0000256" key="7">
    <source>
        <dbReference type="HAMAP-Rule" id="MF_01931"/>
    </source>
</evidence>
<evidence type="ECO:0000313" key="13">
    <source>
        <dbReference type="EMBL" id="ADB49257.1"/>
    </source>
</evidence>
<evidence type="ECO:0000256" key="1">
    <source>
        <dbReference type="ARBA" id="ARBA00005209"/>
    </source>
</evidence>
<keyword evidence="7 10" id="KW-0460">Magnesium</keyword>
<dbReference type="InterPro" id="IPR005854">
    <property type="entry name" value="PurF"/>
</dbReference>
<dbReference type="EMBL" id="CP001854">
    <property type="protein sequence ID" value="ADB49257.1"/>
    <property type="molecule type" value="Genomic_DNA"/>
</dbReference>
<comment type="catalytic activity">
    <reaction evidence="7 8">
        <text>5-phospho-beta-D-ribosylamine + L-glutamate + diphosphate = 5-phospho-alpha-D-ribose 1-diphosphate + L-glutamine + H2O</text>
        <dbReference type="Rhea" id="RHEA:14905"/>
        <dbReference type="ChEBI" id="CHEBI:15377"/>
        <dbReference type="ChEBI" id="CHEBI:29985"/>
        <dbReference type="ChEBI" id="CHEBI:33019"/>
        <dbReference type="ChEBI" id="CHEBI:58017"/>
        <dbReference type="ChEBI" id="CHEBI:58359"/>
        <dbReference type="ChEBI" id="CHEBI:58681"/>
        <dbReference type="EC" id="2.4.2.14"/>
    </reaction>
</comment>
<evidence type="ECO:0000256" key="5">
    <source>
        <dbReference type="ARBA" id="ARBA00022755"/>
    </source>
</evidence>
<dbReference type="NCBIfam" id="TIGR01134">
    <property type="entry name" value="purF"/>
    <property type="match status" value="1"/>
</dbReference>
<feature type="binding site" evidence="7 10">
    <location>
        <position position="368"/>
    </location>
    <ligand>
        <name>Mg(2+)</name>
        <dbReference type="ChEBI" id="CHEBI:18420"/>
    </ligand>
</feature>
<keyword evidence="3 7" id="KW-0328">Glycosyltransferase</keyword>
<evidence type="ECO:0000313" key="14">
    <source>
        <dbReference type="Proteomes" id="UP000008229"/>
    </source>
</evidence>
<keyword evidence="7 10" id="KW-0479">Metal-binding</keyword>
<dbReference type="HOGENOM" id="CLU_022389_3_1_11"/>
<dbReference type="SUPFAM" id="SSF56235">
    <property type="entry name" value="N-terminal nucleophile aminohydrolases (Ntn hydrolases)"/>
    <property type="match status" value="1"/>
</dbReference>